<dbReference type="SUPFAM" id="SSF57667">
    <property type="entry name" value="beta-beta-alpha zinc fingers"/>
    <property type="match status" value="1"/>
</dbReference>
<comment type="caution">
    <text evidence="15">The sequence shown here is derived from an EMBL/GenBank/DDBJ whole genome shotgun (WGS) entry which is preliminary data.</text>
</comment>
<dbReference type="GO" id="GO:0042802">
    <property type="term" value="F:identical protein binding"/>
    <property type="evidence" value="ECO:0007669"/>
    <property type="project" value="UniProtKB-ARBA"/>
</dbReference>
<dbReference type="InterPro" id="IPR013087">
    <property type="entry name" value="Znf_C2H2_type"/>
</dbReference>
<keyword evidence="6" id="KW-0862">Zinc</keyword>
<dbReference type="CDD" id="cd18315">
    <property type="entry name" value="BTB_POZ_BAB-like"/>
    <property type="match status" value="1"/>
</dbReference>
<evidence type="ECO:0000256" key="1">
    <source>
        <dbReference type="ARBA" id="ARBA00004123"/>
    </source>
</evidence>
<dbReference type="SUPFAM" id="SSF54695">
    <property type="entry name" value="POZ domain"/>
    <property type="match status" value="1"/>
</dbReference>
<feature type="region of interest" description="Disordered" evidence="12">
    <location>
        <begin position="154"/>
        <end position="178"/>
    </location>
</feature>
<evidence type="ECO:0000256" key="7">
    <source>
        <dbReference type="ARBA" id="ARBA00023015"/>
    </source>
</evidence>
<dbReference type="Proteomes" id="UP001168821">
    <property type="component" value="Unassembled WGS sequence"/>
</dbReference>
<keyword evidence="5 11" id="KW-0863">Zinc-finger</keyword>
<dbReference type="InterPro" id="IPR017956">
    <property type="entry name" value="AT_hook_DNA-bd_motif"/>
</dbReference>
<keyword evidence="7" id="KW-0805">Transcription regulation</keyword>
<proteinExistence type="inferred from homology"/>
<comment type="similarity">
    <text evidence="2">Belongs to the krueppel C2H2-type zinc-finger protein family.</text>
</comment>
<keyword evidence="3" id="KW-0479">Metal-binding</keyword>
<dbReference type="FunFam" id="3.30.160.60:FF:000145">
    <property type="entry name" value="Zinc finger protein 574"/>
    <property type="match status" value="1"/>
</dbReference>
<evidence type="ECO:0000313" key="15">
    <source>
        <dbReference type="EMBL" id="KAJ3645890.1"/>
    </source>
</evidence>
<dbReference type="SMART" id="SM00384">
    <property type="entry name" value="AT_hook"/>
    <property type="match status" value="2"/>
</dbReference>
<protein>
    <submittedName>
        <fullName evidence="15">Uncharacterized protein</fullName>
    </submittedName>
</protein>
<dbReference type="FunFam" id="3.30.160.60:FF:000508">
    <property type="entry name" value="Myeloid zinc finger 1"/>
    <property type="match status" value="1"/>
</dbReference>
<dbReference type="Gene3D" id="3.30.710.10">
    <property type="entry name" value="Potassium Channel Kv1.1, Chain A"/>
    <property type="match status" value="1"/>
</dbReference>
<dbReference type="Gene3D" id="3.30.160.60">
    <property type="entry name" value="Classic Zinc Finger"/>
    <property type="match status" value="2"/>
</dbReference>
<evidence type="ECO:0000256" key="6">
    <source>
        <dbReference type="ARBA" id="ARBA00022833"/>
    </source>
</evidence>
<keyword evidence="4" id="KW-0677">Repeat</keyword>
<feature type="compositionally biased region" description="Basic and acidic residues" evidence="12">
    <location>
        <begin position="399"/>
        <end position="422"/>
    </location>
</feature>
<evidence type="ECO:0000256" key="3">
    <source>
        <dbReference type="ARBA" id="ARBA00022723"/>
    </source>
</evidence>
<dbReference type="InterPro" id="IPR000210">
    <property type="entry name" value="BTB/POZ_dom"/>
</dbReference>
<evidence type="ECO:0000256" key="4">
    <source>
        <dbReference type="ARBA" id="ARBA00022737"/>
    </source>
</evidence>
<feature type="domain" description="BTB" evidence="13">
    <location>
        <begin position="30"/>
        <end position="95"/>
    </location>
</feature>
<dbReference type="GO" id="GO:0048666">
    <property type="term" value="P:neuron development"/>
    <property type="evidence" value="ECO:0007669"/>
    <property type="project" value="UniProtKB-ARBA"/>
</dbReference>
<feature type="region of interest" description="Disordered" evidence="12">
    <location>
        <begin position="316"/>
        <end position="367"/>
    </location>
</feature>
<evidence type="ECO:0000256" key="9">
    <source>
        <dbReference type="ARBA" id="ARBA00023163"/>
    </source>
</evidence>
<name>A0AA38M6G9_9CUCU</name>
<keyword evidence="16" id="KW-1185">Reference proteome</keyword>
<dbReference type="GO" id="GO:0003006">
    <property type="term" value="P:developmental process involved in reproduction"/>
    <property type="evidence" value="ECO:0007669"/>
    <property type="project" value="UniProtKB-ARBA"/>
</dbReference>
<keyword evidence="8" id="KW-0238">DNA-binding</keyword>
<sequence>MKSSVQFSPNKHLENISKMFKKLYNDEQLADVTLCCKDGSIKAHKLILATSSPYFHRIFTEHNREHPILIMHGVSYQHLHDLIELIYKGNVDVLPEALNPLYELAGEFQLSGISGVLREENEKCSDTTTSRNETNIHGRETRYKGLKRVAVDYKDSENKNENPTPVKRIERENSDFSKKETLNSLDEAVQISSNGNNVDEVTTDNEENTINPFHLEEEPKLSAWAKKQRKFKCDLCPSSFKRSSHLTRHQLVHTGERPFACDQCDKAFSRHDKLKHHIRKTHEQDYETDYKLEMSHSLVPSRSSTPLPFVISHVRSEAMDDSSSQSPPKRPRGRPRKYPVIEKPTSKRGRGRPRLSSIRPEGNGENYDITNLPYGDLEYLTMPLQDSVIIEPYVEIKTEKDENSEDQDKIIKEEKESEIQEPKEEEETSPSPTNLKILENRIAKIGECTISVANH</sequence>
<dbReference type="PANTHER" id="PTHR23110:SF99">
    <property type="entry name" value="BROAD-COMPLEX CORE PROTEIN ISOFORM 6"/>
    <property type="match status" value="1"/>
</dbReference>
<dbReference type="GO" id="GO:0006357">
    <property type="term" value="P:regulation of transcription by RNA polymerase II"/>
    <property type="evidence" value="ECO:0007669"/>
    <property type="project" value="TreeGrafter"/>
</dbReference>
<feature type="compositionally biased region" description="Basic and acidic residues" evidence="12">
    <location>
        <begin position="167"/>
        <end position="178"/>
    </location>
</feature>
<dbReference type="InterPro" id="IPR011333">
    <property type="entry name" value="SKP1/BTB/POZ_sf"/>
</dbReference>
<organism evidence="15 16">
    <name type="scientific">Zophobas morio</name>
    <dbReference type="NCBI Taxonomy" id="2755281"/>
    <lineage>
        <taxon>Eukaryota</taxon>
        <taxon>Metazoa</taxon>
        <taxon>Ecdysozoa</taxon>
        <taxon>Arthropoda</taxon>
        <taxon>Hexapoda</taxon>
        <taxon>Insecta</taxon>
        <taxon>Pterygota</taxon>
        <taxon>Neoptera</taxon>
        <taxon>Endopterygota</taxon>
        <taxon>Coleoptera</taxon>
        <taxon>Polyphaga</taxon>
        <taxon>Cucujiformia</taxon>
        <taxon>Tenebrionidae</taxon>
        <taxon>Zophobas</taxon>
    </lineage>
</organism>
<evidence type="ECO:0000259" key="14">
    <source>
        <dbReference type="PROSITE" id="PS50157"/>
    </source>
</evidence>
<dbReference type="GO" id="GO:0008270">
    <property type="term" value="F:zinc ion binding"/>
    <property type="evidence" value="ECO:0007669"/>
    <property type="project" value="UniProtKB-KW"/>
</dbReference>
<keyword evidence="10" id="KW-0539">Nucleus</keyword>
<dbReference type="PROSITE" id="PS50097">
    <property type="entry name" value="BTB"/>
    <property type="match status" value="1"/>
</dbReference>
<feature type="domain" description="C2H2-type" evidence="14">
    <location>
        <begin position="259"/>
        <end position="287"/>
    </location>
</feature>
<dbReference type="SMART" id="SM00225">
    <property type="entry name" value="BTB"/>
    <property type="match status" value="1"/>
</dbReference>
<dbReference type="GO" id="GO:0005634">
    <property type="term" value="C:nucleus"/>
    <property type="evidence" value="ECO:0007669"/>
    <property type="project" value="UniProtKB-SubCell"/>
</dbReference>
<evidence type="ECO:0000256" key="11">
    <source>
        <dbReference type="PROSITE-ProRule" id="PRU00042"/>
    </source>
</evidence>
<dbReference type="SMART" id="SM00355">
    <property type="entry name" value="ZnF_C2H2"/>
    <property type="match status" value="2"/>
</dbReference>
<evidence type="ECO:0000256" key="10">
    <source>
        <dbReference type="ARBA" id="ARBA00023242"/>
    </source>
</evidence>
<evidence type="ECO:0000256" key="12">
    <source>
        <dbReference type="SAM" id="MobiDB-lite"/>
    </source>
</evidence>
<dbReference type="Pfam" id="PF00651">
    <property type="entry name" value="BTB"/>
    <property type="match status" value="1"/>
</dbReference>
<dbReference type="PANTHER" id="PTHR23110">
    <property type="entry name" value="BTB DOMAIN TRANSCRIPTION FACTOR"/>
    <property type="match status" value="1"/>
</dbReference>
<evidence type="ECO:0000256" key="8">
    <source>
        <dbReference type="ARBA" id="ARBA00023125"/>
    </source>
</evidence>
<evidence type="ECO:0000313" key="16">
    <source>
        <dbReference type="Proteomes" id="UP001168821"/>
    </source>
</evidence>
<accession>A0AA38M6G9</accession>
<feature type="domain" description="C2H2-type" evidence="14">
    <location>
        <begin position="231"/>
        <end position="258"/>
    </location>
</feature>
<dbReference type="Pfam" id="PF00096">
    <property type="entry name" value="zf-C2H2"/>
    <property type="match status" value="2"/>
</dbReference>
<evidence type="ECO:0000256" key="2">
    <source>
        <dbReference type="ARBA" id="ARBA00006991"/>
    </source>
</evidence>
<dbReference type="AlphaFoldDB" id="A0AA38M6G9"/>
<dbReference type="PROSITE" id="PS50157">
    <property type="entry name" value="ZINC_FINGER_C2H2_2"/>
    <property type="match status" value="2"/>
</dbReference>
<dbReference type="InterPro" id="IPR036236">
    <property type="entry name" value="Znf_C2H2_sf"/>
</dbReference>
<evidence type="ECO:0000256" key="5">
    <source>
        <dbReference type="ARBA" id="ARBA00022771"/>
    </source>
</evidence>
<dbReference type="GO" id="GO:0048513">
    <property type="term" value="P:animal organ development"/>
    <property type="evidence" value="ECO:0007669"/>
    <property type="project" value="UniProtKB-ARBA"/>
</dbReference>
<dbReference type="PROSITE" id="PS00028">
    <property type="entry name" value="ZINC_FINGER_C2H2_1"/>
    <property type="match status" value="2"/>
</dbReference>
<evidence type="ECO:0000259" key="13">
    <source>
        <dbReference type="PROSITE" id="PS50097"/>
    </source>
</evidence>
<dbReference type="Pfam" id="PF02178">
    <property type="entry name" value="AT_hook"/>
    <property type="match status" value="2"/>
</dbReference>
<comment type="subcellular location">
    <subcellularLocation>
        <location evidence="1">Nucleus</location>
    </subcellularLocation>
</comment>
<reference evidence="15" key="1">
    <citation type="journal article" date="2023" name="G3 (Bethesda)">
        <title>Whole genome assemblies of Zophobas morio and Tenebrio molitor.</title>
        <authorList>
            <person name="Kaur S."/>
            <person name="Stinson S.A."/>
            <person name="diCenzo G.C."/>
        </authorList>
    </citation>
    <scope>NUCLEOTIDE SEQUENCE</scope>
    <source>
        <strain evidence="15">QUZm001</strain>
    </source>
</reference>
<dbReference type="InterPro" id="IPR051095">
    <property type="entry name" value="Dros_DevTransReg"/>
</dbReference>
<dbReference type="GO" id="GO:0003677">
    <property type="term" value="F:DNA binding"/>
    <property type="evidence" value="ECO:0007669"/>
    <property type="project" value="UniProtKB-KW"/>
</dbReference>
<gene>
    <name evidence="15" type="ORF">Zmor_023512</name>
</gene>
<keyword evidence="9" id="KW-0804">Transcription</keyword>
<feature type="region of interest" description="Disordered" evidence="12">
    <location>
        <begin position="399"/>
        <end position="434"/>
    </location>
</feature>
<dbReference type="EMBL" id="JALNTZ010000007">
    <property type="protein sequence ID" value="KAJ3645890.1"/>
    <property type="molecule type" value="Genomic_DNA"/>
</dbReference>